<dbReference type="RefSeq" id="WP_258018407.1">
    <property type="nucleotide sequence ID" value="NZ_FRBK01000005.1"/>
</dbReference>
<dbReference type="AlphaFoldDB" id="A0A9X8MSV3"/>
<dbReference type="EMBL" id="FRBK01000005">
    <property type="protein sequence ID" value="SHL67586.1"/>
    <property type="molecule type" value="Genomic_DNA"/>
</dbReference>
<dbReference type="Gene3D" id="2.30.30.40">
    <property type="entry name" value="SH3 Domains"/>
    <property type="match status" value="1"/>
</dbReference>
<gene>
    <name evidence="1" type="ORF">SAMN05216268_105442</name>
</gene>
<evidence type="ECO:0008006" key="3">
    <source>
        <dbReference type="Google" id="ProtNLM"/>
    </source>
</evidence>
<proteinExistence type="predicted"/>
<evidence type="ECO:0000313" key="2">
    <source>
        <dbReference type="Proteomes" id="UP000184388"/>
    </source>
</evidence>
<sequence>MTTQEFAGSAGPDAGAATDVDGAANGAVTDAAAETATEAAAGAAPLAAALAGRTTYPLAPGYRVNVRQGAGTNTALVRQLPAGAQVQIRCQTRGQWVAGPYGSSNIWDNIAPGEYISDTYVHTGSDGMVAPSCMS</sequence>
<protein>
    <recommendedName>
        <fullName evidence="3">SH3 domain-containing protein</fullName>
    </recommendedName>
</protein>
<organism evidence="1 2">
    <name type="scientific">Streptomyces yunnanensis</name>
    <dbReference type="NCBI Taxonomy" id="156453"/>
    <lineage>
        <taxon>Bacteria</taxon>
        <taxon>Bacillati</taxon>
        <taxon>Actinomycetota</taxon>
        <taxon>Actinomycetes</taxon>
        <taxon>Kitasatosporales</taxon>
        <taxon>Streptomycetaceae</taxon>
        <taxon>Streptomyces</taxon>
    </lineage>
</organism>
<comment type="caution">
    <text evidence="1">The sequence shown here is derived from an EMBL/GenBank/DDBJ whole genome shotgun (WGS) entry which is preliminary data.</text>
</comment>
<evidence type="ECO:0000313" key="1">
    <source>
        <dbReference type="EMBL" id="SHL67586.1"/>
    </source>
</evidence>
<dbReference type="Proteomes" id="UP000184388">
    <property type="component" value="Unassembled WGS sequence"/>
</dbReference>
<reference evidence="2" key="1">
    <citation type="submission" date="2016-11" db="EMBL/GenBank/DDBJ databases">
        <authorList>
            <person name="Jaros S."/>
            <person name="Januszkiewicz K."/>
            <person name="Wedrychowicz H."/>
        </authorList>
    </citation>
    <scope>NUCLEOTIDE SEQUENCE [LARGE SCALE GENOMIC DNA]</scope>
    <source>
        <strain evidence="2">CGMCC 4.3555</strain>
    </source>
</reference>
<accession>A0A9X8MSV3</accession>
<name>A0A9X8MSV3_9ACTN</name>